<dbReference type="PROSITE" id="PS51352">
    <property type="entry name" value="THIOREDOXIN_2"/>
    <property type="match status" value="1"/>
</dbReference>
<feature type="domain" description="Thioredoxin" evidence="6">
    <location>
        <begin position="25"/>
        <end position="165"/>
    </location>
</feature>
<keyword evidence="4" id="KW-0676">Redox-active center</keyword>
<proteinExistence type="predicted"/>
<sequence length="400" mass="45100">MMKLIFFNFIFALIAIKGMAQGIQAKVAEQFPDIPIQNLINAPVKSLVLSKPQNKIYILNIWGTWCSPCLPEMDTLAKLQLANPNTIQVVGLSDDTPERLNTYLKKKPSKIWLASDTAGFFYNLFALAYVGQSIIVNPKGKIVALVKSDSINQQMINKLVKGETVKSSGETKKQKMNGDGDPFAVDSTLRHNFTLRGYMEGQPAGSRRYLNDGPYKKRRITFTNATILGLYKAAFDIVSQKQVAFELPEKEVSDYQNKETLYSLDLLVKPQQKDSLMAILQKYLLLNLPIKARIEFRDIPVYVLINKTFKAPESAKSELSYGFSGRGYEGIGVKMADLANDYLSNEFNIPVVDETGLDKRYDIKTNVEMRTTDGIMKSINDIGLALEEKIRKMKVLIFYK</sequence>
<reference evidence="7" key="1">
    <citation type="submission" date="2022-11" db="EMBL/GenBank/DDBJ databases">
        <authorList>
            <person name="Graham C."/>
            <person name="Newman J.D."/>
        </authorList>
    </citation>
    <scope>NUCLEOTIDE SEQUENCE</scope>
    <source>
        <strain evidence="7">DSM 19486</strain>
    </source>
</reference>
<dbReference type="InterPro" id="IPR017801">
    <property type="entry name" value="DUF3738"/>
</dbReference>
<dbReference type="RefSeq" id="WP_083837961.1">
    <property type="nucleotide sequence ID" value="NZ_JAPJUH010000002.1"/>
</dbReference>
<organism evidence="7 8">
    <name type="scientific">Pedobacter agri</name>
    <dbReference type="NCBI Taxonomy" id="454586"/>
    <lineage>
        <taxon>Bacteria</taxon>
        <taxon>Pseudomonadati</taxon>
        <taxon>Bacteroidota</taxon>
        <taxon>Sphingobacteriia</taxon>
        <taxon>Sphingobacteriales</taxon>
        <taxon>Sphingobacteriaceae</taxon>
        <taxon>Pedobacter</taxon>
    </lineage>
</organism>
<dbReference type="Pfam" id="PF00578">
    <property type="entry name" value="AhpC-TSA"/>
    <property type="match status" value="1"/>
</dbReference>
<dbReference type="InterPro" id="IPR013766">
    <property type="entry name" value="Thioredoxin_domain"/>
</dbReference>
<evidence type="ECO:0000256" key="5">
    <source>
        <dbReference type="SAM" id="SignalP"/>
    </source>
</evidence>
<evidence type="ECO:0000313" key="7">
    <source>
        <dbReference type="EMBL" id="MCX3264897.1"/>
    </source>
</evidence>
<dbReference type="PANTHER" id="PTHR42852">
    <property type="entry name" value="THIOL:DISULFIDE INTERCHANGE PROTEIN DSBE"/>
    <property type="match status" value="1"/>
</dbReference>
<dbReference type="Gene3D" id="3.40.30.10">
    <property type="entry name" value="Glutaredoxin"/>
    <property type="match status" value="1"/>
</dbReference>
<evidence type="ECO:0000256" key="2">
    <source>
        <dbReference type="ARBA" id="ARBA00022748"/>
    </source>
</evidence>
<dbReference type="PANTHER" id="PTHR42852:SF6">
    <property type="entry name" value="THIOL:DISULFIDE INTERCHANGE PROTEIN DSBE"/>
    <property type="match status" value="1"/>
</dbReference>
<name>A0A9X3I8J6_9SPHI</name>
<evidence type="ECO:0000256" key="3">
    <source>
        <dbReference type="ARBA" id="ARBA00023157"/>
    </source>
</evidence>
<comment type="caution">
    <text evidence="7">The sequence shown here is derived from an EMBL/GenBank/DDBJ whole genome shotgun (WGS) entry which is preliminary data.</text>
</comment>
<keyword evidence="5" id="KW-0732">Signal</keyword>
<comment type="subcellular location">
    <subcellularLocation>
        <location evidence="1">Cell envelope</location>
    </subcellularLocation>
</comment>
<dbReference type="GO" id="GO:0030313">
    <property type="term" value="C:cell envelope"/>
    <property type="evidence" value="ECO:0007669"/>
    <property type="project" value="UniProtKB-SubCell"/>
</dbReference>
<dbReference type="InterPro" id="IPR000866">
    <property type="entry name" value="AhpC/TSA"/>
</dbReference>
<feature type="signal peptide" evidence="5">
    <location>
        <begin position="1"/>
        <end position="20"/>
    </location>
</feature>
<dbReference type="Pfam" id="PF12543">
    <property type="entry name" value="DUF3738"/>
    <property type="match status" value="1"/>
</dbReference>
<gene>
    <name evidence="7" type="ORF">OQZ29_09085</name>
</gene>
<evidence type="ECO:0000313" key="8">
    <source>
        <dbReference type="Proteomes" id="UP001142592"/>
    </source>
</evidence>
<evidence type="ECO:0000256" key="4">
    <source>
        <dbReference type="ARBA" id="ARBA00023284"/>
    </source>
</evidence>
<dbReference type="SUPFAM" id="SSF52833">
    <property type="entry name" value="Thioredoxin-like"/>
    <property type="match status" value="1"/>
</dbReference>
<dbReference type="GO" id="GO:0016491">
    <property type="term" value="F:oxidoreductase activity"/>
    <property type="evidence" value="ECO:0007669"/>
    <property type="project" value="InterPro"/>
</dbReference>
<dbReference type="AlphaFoldDB" id="A0A9X3I8J6"/>
<evidence type="ECO:0000259" key="6">
    <source>
        <dbReference type="PROSITE" id="PS51352"/>
    </source>
</evidence>
<dbReference type="CDD" id="cd02966">
    <property type="entry name" value="TlpA_like_family"/>
    <property type="match status" value="1"/>
</dbReference>
<dbReference type="InterPro" id="IPR050553">
    <property type="entry name" value="Thioredoxin_ResA/DsbE_sf"/>
</dbReference>
<dbReference type="Proteomes" id="UP001142592">
    <property type="component" value="Unassembled WGS sequence"/>
</dbReference>
<dbReference type="GO" id="GO:0017004">
    <property type="term" value="P:cytochrome complex assembly"/>
    <property type="evidence" value="ECO:0007669"/>
    <property type="project" value="UniProtKB-KW"/>
</dbReference>
<evidence type="ECO:0000256" key="1">
    <source>
        <dbReference type="ARBA" id="ARBA00004196"/>
    </source>
</evidence>
<keyword evidence="8" id="KW-1185">Reference proteome</keyword>
<keyword evidence="3" id="KW-1015">Disulfide bond</keyword>
<keyword evidence="2" id="KW-0201">Cytochrome c-type biogenesis</keyword>
<accession>A0A9X3I8J6</accession>
<dbReference type="GO" id="GO:0016209">
    <property type="term" value="F:antioxidant activity"/>
    <property type="evidence" value="ECO:0007669"/>
    <property type="project" value="InterPro"/>
</dbReference>
<dbReference type="InterPro" id="IPR036249">
    <property type="entry name" value="Thioredoxin-like_sf"/>
</dbReference>
<dbReference type="EMBL" id="JAPJUH010000002">
    <property type="protein sequence ID" value="MCX3264897.1"/>
    <property type="molecule type" value="Genomic_DNA"/>
</dbReference>
<feature type="chain" id="PRO_5040792947" evidence="5">
    <location>
        <begin position="21"/>
        <end position="400"/>
    </location>
</feature>
<protein>
    <submittedName>
        <fullName evidence="7">DUF3738 domain-containing protein</fullName>
    </submittedName>
</protein>